<sequence>MQSGQSKSTQTITIYKAPQKGKGRKLLEEGFQPIDFPYDPPYLDGSCYFAGRNDRSIAEEFNQSYKDGILEVTIDCEIYDQYFKSLESRYDEKDNHKRIEVVIPQHLFPILNQFPRVLKTR</sequence>
<accession>A0A2W4YFM9</accession>
<dbReference type="AlphaFoldDB" id="A0A2W4YFM9"/>
<proteinExistence type="predicted"/>
<gene>
    <name evidence="1" type="ORF">DCF19_08385</name>
</gene>
<comment type="caution">
    <text evidence="1">The sequence shown here is derived from an EMBL/GenBank/DDBJ whole genome shotgun (WGS) entry which is preliminary data.</text>
</comment>
<protein>
    <submittedName>
        <fullName evidence="1">Uncharacterized protein</fullName>
    </submittedName>
</protein>
<reference evidence="1 2" key="1">
    <citation type="submission" date="2018-04" db="EMBL/GenBank/DDBJ databases">
        <authorList>
            <person name="Go L.Y."/>
            <person name="Mitchell J.A."/>
        </authorList>
    </citation>
    <scope>NUCLEOTIDE SEQUENCE [LARGE SCALE GENOMIC DNA]</scope>
    <source>
        <strain evidence="1">ULC066bin1</strain>
    </source>
</reference>
<dbReference type="EMBL" id="QBML01000009">
    <property type="protein sequence ID" value="PZO41878.1"/>
    <property type="molecule type" value="Genomic_DNA"/>
</dbReference>
<evidence type="ECO:0000313" key="1">
    <source>
        <dbReference type="EMBL" id="PZO41878.1"/>
    </source>
</evidence>
<reference evidence="1 2" key="2">
    <citation type="submission" date="2018-06" db="EMBL/GenBank/DDBJ databases">
        <title>Metagenomic assembly of (sub)arctic Cyanobacteria and their associated microbiome from non-axenic cultures.</title>
        <authorList>
            <person name="Baurain D."/>
        </authorList>
    </citation>
    <scope>NUCLEOTIDE SEQUENCE [LARGE SCALE GENOMIC DNA]</scope>
    <source>
        <strain evidence="1">ULC066bin1</strain>
    </source>
</reference>
<name>A0A2W4YFM9_9CYAN</name>
<evidence type="ECO:0000313" key="2">
    <source>
        <dbReference type="Proteomes" id="UP000249467"/>
    </source>
</evidence>
<organism evidence="1 2">
    <name type="scientific">Pseudanabaena frigida</name>
    <dbReference type="NCBI Taxonomy" id="945775"/>
    <lineage>
        <taxon>Bacteria</taxon>
        <taxon>Bacillati</taxon>
        <taxon>Cyanobacteriota</taxon>
        <taxon>Cyanophyceae</taxon>
        <taxon>Pseudanabaenales</taxon>
        <taxon>Pseudanabaenaceae</taxon>
        <taxon>Pseudanabaena</taxon>
    </lineage>
</organism>
<dbReference type="Proteomes" id="UP000249467">
    <property type="component" value="Unassembled WGS sequence"/>
</dbReference>